<reference evidence="1 2" key="1">
    <citation type="submission" date="2024-08" db="EMBL/GenBank/DDBJ databases">
        <title>Tateyamaria sp. nov., isolated from marine algae.</title>
        <authorList>
            <person name="Choi B.J."/>
            <person name="Kim J.M."/>
            <person name="Lee J.K."/>
            <person name="Choi D.G."/>
            <person name="Bayburt H."/>
            <person name="Baek J.H."/>
            <person name="Han D.M."/>
            <person name="Jeon C.O."/>
        </authorList>
    </citation>
    <scope>NUCLEOTIDE SEQUENCE [LARGE SCALE GENOMIC DNA]</scope>
    <source>
        <strain evidence="1 2">KMU-156</strain>
    </source>
</reference>
<protein>
    <submittedName>
        <fullName evidence="1">Uncharacterized protein</fullName>
    </submittedName>
</protein>
<keyword evidence="2" id="KW-1185">Reference proteome</keyword>
<dbReference type="Proteomes" id="UP001627408">
    <property type="component" value="Unassembled WGS sequence"/>
</dbReference>
<accession>A0ABW8UZ40</accession>
<name>A0ABW8UZ40_9RHOB</name>
<sequence length="153" mass="16556">MRASDGYPANRIGLSLDTATLVSGDELTGRVLGAGGLFVTLLLVDDNGVVQDLAPFVSLDGNVPVFQAPVARAGASRATRQVLVAIGTQARTAGPVGQHRSRGTGRLWPDPRRDARKHGVWRRDLRRAVILRQKIAEHLILSPTSLPRGQRRR</sequence>
<gene>
    <name evidence="1" type="ORF">ACERZ8_21470</name>
</gene>
<dbReference type="RefSeq" id="WP_407594505.1">
    <property type="nucleotide sequence ID" value="NZ_JBHDIY010000004.1"/>
</dbReference>
<comment type="caution">
    <text evidence="1">The sequence shown here is derived from an EMBL/GenBank/DDBJ whole genome shotgun (WGS) entry which is preliminary data.</text>
</comment>
<organism evidence="1 2">
    <name type="scientific">Tateyamaria armeniaca</name>
    <dbReference type="NCBI Taxonomy" id="2518930"/>
    <lineage>
        <taxon>Bacteria</taxon>
        <taxon>Pseudomonadati</taxon>
        <taxon>Pseudomonadota</taxon>
        <taxon>Alphaproteobacteria</taxon>
        <taxon>Rhodobacterales</taxon>
        <taxon>Roseobacteraceae</taxon>
        <taxon>Tateyamaria</taxon>
    </lineage>
</organism>
<evidence type="ECO:0000313" key="2">
    <source>
        <dbReference type="Proteomes" id="UP001627408"/>
    </source>
</evidence>
<dbReference type="EMBL" id="JBHDIY010000004">
    <property type="protein sequence ID" value="MFL4472326.1"/>
    <property type="molecule type" value="Genomic_DNA"/>
</dbReference>
<proteinExistence type="predicted"/>
<evidence type="ECO:0000313" key="1">
    <source>
        <dbReference type="EMBL" id="MFL4472326.1"/>
    </source>
</evidence>